<dbReference type="KEGG" id="edi:EDI_114310"/>
<dbReference type="InterPro" id="IPR027417">
    <property type="entry name" value="P-loop_NTPase"/>
</dbReference>
<gene>
    <name evidence="3" type="ORF">EDI_114310</name>
</gene>
<dbReference type="OrthoDB" id="32291at2759"/>
<evidence type="ECO:0000259" key="2">
    <source>
        <dbReference type="Pfam" id="PF01712"/>
    </source>
</evidence>
<keyword evidence="4" id="KW-1185">Reference proteome</keyword>
<dbReference type="EMBL" id="DS549930">
    <property type="protein sequence ID" value="EDR24492.1"/>
    <property type="molecule type" value="Genomic_DNA"/>
</dbReference>
<evidence type="ECO:0000256" key="1">
    <source>
        <dbReference type="SAM" id="Coils"/>
    </source>
</evidence>
<protein>
    <recommendedName>
        <fullName evidence="2">Deoxynucleoside kinase domain-containing protein</fullName>
    </recommendedName>
</protein>
<dbReference type="Proteomes" id="UP000008076">
    <property type="component" value="Unassembled WGS sequence"/>
</dbReference>
<reference evidence="4" key="1">
    <citation type="submission" date="2007-12" db="EMBL/GenBank/DDBJ databases">
        <title>Annotation of Entamoeba dispar SAW760.</title>
        <authorList>
            <person name="Lorenzi H."/>
            <person name="Inman J."/>
            <person name="Schobel S."/>
            <person name="Amedeo P."/>
            <person name="Caler E."/>
        </authorList>
    </citation>
    <scope>NUCLEOTIDE SEQUENCE [LARGE SCALE GENOMIC DNA]</scope>
    <source>
        <strain evidence="4">ATCC PRA-260 / SAW760</strain>
    </source>
</reference>
<name>B0ELU9_ENTDS</name>
<dbReference type="OMA" id="CYESCYN"/>
<dbReference type="RefSeq" id="XP_001739132.1">
    <property type="nucleotide sequence ID" value="XM_001739080.1"/>
</dbReference>
<dbReference type="InterPro" id="IPR050566">
    <property type="entry name" value="Deoxyribonucleoside_kinase"/>
</dbReference>
<feature type="domain" description="Deoxynucleoside kinase" evidence="2">
    <location>
        <begin position="10"/>
        <end position="110"/>
    </location>
</feature>
<feature type="coiled-coil region" evidence="1">
    <location>
        <begin position="103"/>
        <end position="130"/>
    </location>
</feature>
<dbReference type="GO" id="GO:0019136">
    <property type="term" value="F:deoxynucleoside kinase activity"/>
    <property type="evidence" value="ECO:0007669"/>
    <property type="project" value="TreeGrafter"/>
</dbReference>
<dbReference type="GeneID" id="5884259"/>
<dbReference type="SUPFAM" id="SSF52540">
    <property type="entry name" value="P-loop containing nucleoside triphosphate hydrolases"/>
    <property type="match status" value="1"/>
</dbReference>
<keyword evidence="1" id="KW-0175">Coiled coil</keyword>
<dbReference type="PANTHER" id="PTHR10513">
    <property type="entry name" value="DEOXYNUCLEOSIDE KINASE"/>
    <property type="match status" value="1"/>
</dbReference>
<organism evidence="4">
    <name type="scientific">Entamoeba dispar (strain ATCC PRA-260 / SAW760)</name>
    <dbReference type="NCBI Taxonomy" id="370354"/>
    <lineage>
        <taxon>Eukaryota</taxon>
        <taxon>Amoebozoa</taxon>
        <taxon>Evosea</taxon>
        <taxon>Archamoebae</taxon>
        <taxon>Mastigamoebida</taxon>
        <taxon>Entamoebidae</taxon>
        <taxon>Entamoeba</taxon>
    </lineage>
</organism>
<evidence type="ECO:0000313" key="4">
    <source>
        <dbReference type="Proteomes" id="UP000008076"/>
    </source>
</evidence>
<dbReference type="InterPro" id="IPR031314">
    <property type="entry name" value="DNK_dom"/>
</dbReference>
<dbReference type="PANTHER" id="PTHR10513:SF35">
    <property type="entry name" value="DEOXYADENOSINE KINASE"/>
    <property type="match status" value="1"/>
</dbReference>
<dbReference type="VEuPathDB" id="AmoebaDB:EDI_114310"/>
<accession>B0ELU9</accession>
<sequence>MHKRGMLIFTGSIGVGKTSTIDAFMKYFETESVGRIKEYIDYSPIEGKKLLNGVTNGTIRNYTLQKFIIQCYKEQLENNKNKKLLIFERHPREALKVFCEIDKTLTEKEKEEINEEISKIEKEYEIKYNEEYYFYCDVSTNYLTPEGVALAILSSLSGSDVIKFDHYVHVIFLRCDFDLQKKRIIERNRGIISEINFDYIKQVNECYESCYNKN</sequence>
<dbReference type="AlphaFoldDB" id="B0ELU9"/>
<dbReference type="Pfam" id="PF01712">
    <property type="entry name" value="dNK"/>
    <property type="match status" value="1"/>
</dbReference>
<dbReference type="eggNOG" id="KOG3370">
    <property type="taxonomic scope" value="Eukaryota"/>
</dbReference>
<proteinExistence type="predicted"/>
<dbReference type="GO" id="GO:0005739">
    <property type="term" value="C:mitochondrion"/>
    <property type="evidence" value="ECO:0007669"/>
    <property type="project" value="TreeGrafter"/>
</dbReference>
<evidence type="ECO:0000313" key="3">
    <source>
        <dbReference type="EMBL" id="EDR24492.1"/>
    </source>
</evidence>
<dbReference type="Gene3D" id="3.40.50.300">
    <property type="entry name" value="P-loop containing nucleotide triphosphate hydrolases"/>
    <property type="match status" value="2"/>
</dbReference>